<sequence>MNTQVKCTINNNATGYQTFTAGSFSFDRCEYFAYITCPTGVHMMPIDNFLKALMRDIAWGFFYGTVAFDDVFGTTNHYGNVDLYLGSQHKEWTSAKRDFKENFKSDVLMDIFKLMMSDWTIAGFDPFAAPQETGTAWGPKNGNEDRLIERKREVAKRMVGIPGDAPLRTDEAGYPVNRAFLDVDQTQPVVEAEPEFEGELHAFNLFGYLSRSDVTWNPSVVSVVRQSLFCPTTEEFILPIDHGNDRVEWFVQFSDEISWDIKDGKTSRPLATVTMRAGDIAAMPGDIRHQGMSPKRSMLLVWENGSPEIMEMIKAGTVPMVPVTF</sequence>
<dbReference type="GeneID" id="70583640"/>
<dbReference type="RefSeq" id="WP_078924672.1">
    <property type="nucleotide sequence ID" value="NZ_FUXB01000001.1"/>
</dbReference>
<name>A0A1T4KLA7_VIBCI</name>
<evidence type="ECO:0000313" key="2">
    <source>
        <dbReference type="EMBL" id="SJZ43185.1"/>
    </source>
</evidence>
<gene>
    <name evidence="2" type="ORF">SAMN02745782_00268</name>
</gene>
<dbReference type="InterPro" id="IPR040908">
    <property type="entry name" value="PnpCD_PnpD_N"/>
</dbReference>
<proteinExistence type="predicted"/>
<dbReference type="STRING" id="1123491.SAMN02745782_00268"/>
<dbReference type="OrthoDB" id="5170066at2"/>
<accession>A0A1T4KLA7</accession>
<reference evidence="3" key="1">
    <citation type="submission" date="2017-02" db="EMBL/GenBank/DDBJ databases">
        <authorList>
            <person name="Varghese N."/>
            <person name="Submissions S."/>
        </authorList>
    </citation>
    <scope>NUCLEOTIDE SEQUENCE [LARGE SCALE GENOMIC DNA]</scope>
    <source>
        <strain evidence="3">DSM 19608</strain>
    </source>
</reference>
<dbReference type="SUPFAM" id="SSF51182">
    <property type="entry name" value="RmlC-like cupins"/>
    <property type="match status" value="1"/>
</dbReference>
<keyword evidence="3" id="KW-1185">Reference proteome</keyword>
<dbReference type="EMBL" id="FUXB01000001">
    <property type="protein sequence ID" value="SJZ43185.1"/>
    <property type="molecule type" value="Genomic_DNA"/>
</dbReference>
<protein>
    <recommendedName>
        <fullName evidence="1">Hydroquinone 1,2-dioxygenase large subunit N-terminal domain-containing protein</fullName>
    </recommendedName>
</protein>
<dbReference type="Pfam" id="PF18191">
    <property type="entry name" value="PnpCD_PnpD_N"/>
    <property type="match status" value="1"/>
</dbReference>
<dbReference type="Proteomes" id="UP000190834">
    <property type="component" value="Unassembled WGS sequence"/>
</dbReference>
<dbReference type="InterPro" id="IPR011051">
    <property type="entry name" value="RmlC_Cupin_sf"/>
</dbReference>
<feature type="domain" description="Hydroquinone 1,2-dioxygenase large subunit N-terminal" evidence="1">
    <location>
        <begin position="11"/>
        <end position="152"/>
    </location>
</feature>
<dbReference type="AlphaFoldDB" id="A0A1T4KLA7"/>
<evidence type="ECO:0000259" key="1">
    <source>
        <dbReference type="Pfam" id="PF18191"/>
    </source>
</evidence>
<evidence type="ECO:0000313" key="3">
    <source>
        <dbReference type="Proteomes" id="UP000190834"/>
    </source>
</evidence>
<organism evidence="2 3">
    <name type="scientific">Vibrio cincinnatiensis DSM 19608</name>
    <dbReference type="NCBI Taxonomy" id="1123491"/>
    <lineage>
        <taxon>Bacteria</taxon>
        <taxon>Pseudomonadati</taxon>
        <taxon>Pseudomonadota</taxon>
        <taxon>Gammaproteobacteria</taxon>
        <taxon>Vibrionales</taxon>
        <taxon>Vibrionaceae</taxon>
        <taxon>Vibrio</taxon>
    </lineage>
</organism>